<evidence type="ECO:0000256" key="1">
    <source>
        <dbReference type="SAM" id="MobiDB-lite"/>
    </source>
</evidence>
<sequence>MLRIQPIHTRPPRDLVSVALGPQGIYQGRRDRGPPLFKAVSVSQAHRLITEPTGGEIDACWPTSTERRRARRRRVFHAAGTKGDLCLVTRPTDPRSGDVEDGLDAGLGNGTNNPAARPSVRSWCLVSRPPVGLTCANLRCHGCRVCRQALLVTRLRPRRQPTFCQLEAIRCLGGDGLTGDSTSSTGHSLEHAVDGACHHPEERPTLGLPTSGHLHGGLNRLQGEQPSALRTVYACVCARLFEIWSARVDHVRSTRSSEGPMLAAVTFRNLSPASWRPRRTRLSCPLQMPVGIVAFVLSEH</sequence>
<keyword evidence="3" id="KW-1185">Reference proteome</keyword>
<dbReference type="EMBL" id="CAAALY010028040">
    <property type="protein sequence ID" value="VEL16334.1"/>
    <property type="molecule type" value="Genomic_DNA"/>
</dbReference>
<name>A0A448WNZ8_9PLAT</name>
<comment type="caution">
    <text evidence="2">The sequence shown here is derived from an EMBL/GenBank/DDBJ whole genome shotgun (WGS) entry which is preliminary data.</text>
</comment>
<evidence type="ECO:0000313" key="3">
    <source>
        <dbReference type="Proteomes" id="UP000784294"/>
    </source>
</evidence>
<dbReference type="Proteomes" id="UP000784294">
    <property type="component" value="Unassembled WGS sequence"/>
</dbReference>
<evidence type="ECO:0000313" key="2">
    <source>
        <dbReference type="EMBL" id="VEL16334.1"/>
    </source>
</evidence>
<organism evidence="2 3">
    <name type="scientific">Protopolystoma xenopodis</name>
    <dbReference type="NCBI Taxonomy" id="117903"/>
    <lineage>
        <taxon>Eukaryota</taxon>
        <taxon>Metazoa</taxon>
        <taxon>Spiralia</taxon>
        <taxon>Lophotrochozoa</taxon>
        <taxon>Platyhelminthes</taxon>
        <taxon>Monogenea</taxon>
        <taxon>Polyopisthocotylea</taxon>
        <taxon>Polystomatidea</taxon>
        <taxon>Polystomatidae</taxon>
        <taxon>Protopolystoma</taxon>
    </lineage>
</organism>
<feature type="region of interest" description="Disordered" evidence="1">
    <location>
        <begin position="87"/>
        <end position="112"/>
    </location>
</feature>
<proteinExistence type="predicted"/>
<gene>
    <name evidence="2" type="ORF">PXEA_LOCUS9774</name>
</gene>
<protein>
    <submittedName>
        <fullName evidence="2">Uncharacterized protein</fullName>
    </submittedName>
</protein>
<dbReference type="AlphaFoldDB" id="A0A448WNZ8"/>
<accession>A0A448WNZ8</accession>
<reference evidence="2" key="1">
    <citation type="submission" date="2018-11" db="EMBL/GenBank/DDBJ databases">
        <authorList>
            <consortium name="Pathogen Informatics"/>
        </authorList>
    </citation>
    <scope>NUCLEOTIDE SEQUENCE</scope>
</reference>